<accession>A0AAD7EVZ7</accession>
<dbReference type="GO" id="GO:0008171">
    <property type="term" value="F:O-methyltransferase activity"/>
    <property type="evidence" value="ECO:0007669"/>
    <property type="project" value="InterPro"/>
</dbReference>
<dbReference type="GO" id="GO:0032259">
    <property type="term" value="P:methylation"/>
    <property type="evidence" value="ECO:0007669"/>
    <property type="project" value="UniProtKB-KW"/>
</dbReference>
<evidence type="ECO:0000256" key="2">
    <source>
        <dbReference type="ARBA" id="ARBA00022679"/>
    </source>
</evidence>
<dbReference type="InterPro" id="IPR029063">
    <property type="entry name" value="SAM-dependent_MTases_sf"/>
</dbReference>
<dbReference type="InterPro" id="IPR036388">
    <property type="entry name" value="WH-like_DNA-bd_sf"/>
</dbReference>
<keyword evidence="2" id="KW-0808">Transferase</keyword>
<dbReference type="SUPFAM" id="SSF46785">
    <property type="entry name" value="Winged helix' DNA-binding domain"/>
    <property type="match status" value="1"/>
</dbReference>
<evidence type="ECO:0000313" key="5">
    <source>
        <dbReference type="EMBL" id="KAJ7354209.1"/>
    </source>
</evidence>
<evidence type="ECO:0000313" key="6">
    <source>
        <dbReference type="Proteomes" id="UP001218218"/>
    </source>
</evidence>
<evidence type="ECO:0000256" key="3">
    <source>
        <dbReference type="ARBA" id="ARBA00022691"/>
    </source>
</evidence>
<dbReference type="Gene3D" id="1.10.10.10">
    <property type="entry name" value="Winged helix-like DNA-binding domain superfamily/Winged helix DNA-binding domain"/>
    <property type="match status" value="1"/>
</dbReference>
<keyword evidence="1 5" id="KW-0489">Methyltransferase</keyword>
<dbReference type="SUPFAM" id="SSF53335">
    <property type="entry name" value="S-adenosyl-L-methionine-dependent methyltransferases"/>
    <property type="match status" value="1"/>
</dbReference>
<gene>
    <name evidence="5" type="ORF">DFH08DRAFT_912755</name>
</gene>
<name>A0AAD7EVZ7_9AGAR</name>
<organism evidence="5 6">
    <name type="scientific">Mycena albidolilacea</name>
    <dbReference type="NCBI Taxonomy" id="1033008"/>
    <lineage>
        <taxon>Eukaryota</taxon>
        <taxon>Fungi</taxon>
        <taxon>Dikarya</taxon>
        <taxon>Basidiomycota</taxon>
        <taxon>Agaricomycotina</taxon>
        <taxon>Agaricomycetes</taxon>
        <taxon>Agaricomycetidae</taxon>
        <taxon>Agaricales</taxon>
        <taxon>Marasmiineae</taxon>
        <taxon>Mycenaceae</taxon>
        <taxon>Mycena</taxon>
    </lineage>
</organism>
<dbReference type="AlphaFoldDB" id="A0AAD7EVZ7"/>
<comment type="caution">
    <text evidence="5">The sequence shown here is derived from an EMBL/GenBank/DDBJ whole genome shotgun (WGS) entry which is preliminary data.</text>
</comment>
<keyword evidence="6" id="KW-1185">Reference proteome</keyword>
<proteinExistence type="predicted"/>
<dbReference type="InterPro" id="IPR036390">
    <property type="entry name" value="WH_DNA-bd_sf"/>
</dbReference>
<dbReference type="EMBL" id="JARIHO010000010">
    <property type="protein sequence ID" value="KAJ7354209.1"/>
    <property type="molecule type" value="Genomic_DNA"/>
</dbReference>
<keyword evidence="3" id="KW-0949">S-adenosyl-L-methionine</keyword>
<dbReference type="Pfam" id="PF00891">
    <property type="entry name" value="Methyltransf_2"/>
    <property type="match status" value="1"/>
</dbReference>
<evidence type="ECO:0000259" key="4">
    <source>
        <dbReference type="Pfam" id="PF00891"/>
    </source>
</evidence>
<dbReference type="PANTHER" id="PTHR43712">
    <property type="entry name" value="PUTATIVE (AFU_ORTHOLOGUE AFUA_4G14580)-RELATED"/>
    <property type="match status" value="1"/>
</dbReference>
<dbReference type="Proteomes" id="UP001218218">
    <property type="component" value="Unassembled WGS sequence"/>
</dbReference>
<dbReference type="InterPro" id="IPR001077">
    <property type="entry name" value="COMT_C"/>
</dbReference>
<dbReference type="PANTHER" id="PTHR43712:SF2">
    <property type="entry name" value="O-METHYLTRANSFERASE CICE"/>
    <property type="match status" value="1"/>
</dbReference>
<protein>
    <submittedName>
        <fullName evidence="5">S-adenosyl-L-methionine-dependent methyltransferase</fullName>
    </submittedName>
</protein>
<evidence type="ECO:0000256" key="1">
    <source>
        <dbReference type="ARBA" id="ARBA00022603"/>
    </source>
</evidence>
<reference evidence="5" key="1">
    <citation type="submission" date="2023-03" db="EMBL/GenBank/DDBJ databases">
        <title>Massive genome expansion in bonnet fungi (Mycena s.s.) driven by repeated elements and novel gene families across ecological guilds.</title>
        <authorList>
            <consortium name="Lawrence Berkeley National Laboratory"/>
            <person name="Harder C.B."/>
            <person name="Miyauchi S."/>
            <person name="Viragh M."/>
            <person name="Kuo A."/>
            <person name="Thoen E."/>
            <person name="Andreopoulos B."/>
            <person name="Lu D."/>
            <person name="Skrede I."/>
            <person name="Drula E."/>
            <person name="Henrissat B."/>
            <person name="Morin E."/>
            <person name="Kohler A."/>
            <person name="Barry K."/>
            <person name="LaButti K."/>
            <person name="Morin E."/>
            <person name="Salamov A."/>
            <person name="Lipzen A."/>
            <person name="Mereny Z."/>
            <person name="Hegedus B."/>
            <person name="Baldrian P."/>
            <person name="Stursova M."/>
            <person name="Weitz H."/>
            <person name="Taylor A."/>
            <person name="Grigoriev I.V."/>
            <person name="Nagy L.G."/>
            <person name="Martin F."/>
            <person name="Kauserud H."/>
        </authorList>
    </citation>
    <scope>NUCLEOTIDE SEQUENCE</scope>
    <source>
        <strain evidence="5">CBHHK002</strain>
    </source>
</reference>
<dbReference type="Gene3D" id="3.40.50.150">
    <property type="entry name" value="Vaccinia Virus protein VP39"/>
    <property type="match status" value="1"/>
</dbReference>
<feature type="domain" description="O-methyltransferase C-terminal" evidence="4">
    <location>
        <begin position="230"/>
        <end position="357"/>
    </location>
</feature>
<sequence length="458" mass="50197">MDQLAVESMPMVKYAGDWLENLTRQTPHTDHPVQTLEAACRSSGTLILDLHLPFTPPSEAFRANPEAAEAAHIIAAAALQLETIVTPPQVSLSHIVHLKSSALRICLESGVTEILCEAGSQGIHVKDIGKKNGQDPERLGCFMHYLATHHVHRQVSLNVFAHTRISSMLDTLKPSTKVITDLENKHNGTTGLAALVSHHLDETFKASAYAWETLSDPATRFSGNPAAASLAHVIGSADMLWTYYARLEECFRHDRFGIGMEGIQALQPPDAILKAYDWGQLAAGSLIVDVASGVGTLCLTLAEKFPELKFVVQDLEVLFSRGKRSLWNKKMPAVMSSGQVKFQVHDFFTPQCQTGATVFMILTHLSVATAPETTLLLFETILPLAIHNPNAKEEGLLEAPSPLLVNYGGANDMGYNVDFVMFLLFNAQERTQMQFVELLACTGWDTFIQCIEAKKVAP</sequence>